<evidence type="ECO:0000256" key="3">
    <source>
        <dbReference type="ARBA" id="ARBA00004479"/>
    </source>
</evidence>
<keyword evidence="7" id="KW-0479">Metal-binding</keyword>
<sequence>MTFIAHISKFTRRYILSPESIICFVLIIIIYNTFHHVKPLWNYWQRAMPKFNLRRSREEVSVSADIDSIAQKDRTSWEMMKGNAAMFAIQGRRPHMEDRFNMVHDMEGTKTSLYGIFDGHGGEFAAEFVEKTIFKELMVRLLRPSTEDNTSDNLTQILAQEVLSVDSRLLDIERSSFDISGTTALIAIVRDRILTVANVGDSRGVICDKEGKTIPLSFDHKPQQVKERKRIKEAGGFVSFNGVWRVSGVLATSRALGDYPLKEKNLVIADPDILTFDLNELQPEFMILASDGLWDCFSNEDAVDYVRERLDEPHFGAKSLVLQAYYRGSLDNITVMVVNFKQTSSDIANKKER</sequence>
<keyword evidence="24" id="KW-1185">Reference proteome</keyword>
<keyword evidence="6 21" id="KW-0812">Transmembrane</keyword>
<dbReference type="InterPro" id="IPR000222">
    <property type="entry name" value="PP2C_BS"/>
</dbReference>
<dbReference type="InterPro" id="IPR001932">
    <property type="entry name" value="PPM-type_phosphatase-like_dom"/>
</dbReference>
<comment type="cofactor">
    <cofactor evidence="1">
        <name>Mn(2+)</name>
        <dbReference type="ChEBI" id="CHEBI:29035"/>
    </cofactor>
</comment>
<keyword evidence="10 20" id="KW-0904">Protein phosphatase</keyword>
<dbReference type="SUPFAM" id="SSF81606">
    <property type="entry name" value="PP2C-like"/>
    <property type="match status" value="1"/>
</dbReference>
<accession>A0ABD3UEP1</accession>
<evidence type="ECO:0000256" key="7">
    <source>
        <dbReference type="ARBA" id="ARBA00022723"/>
    </source>
</evidence>
<dbReference type="Pfam" id="PF00481">
    <property type="entry name" value="PP2C"/>
    <property type="match status" value="1"/>
</dbReference>
<dbReference type="InterPro" id="IPR015655">
    <property type="entry name" value="PP2C"/>
</dbReference>
<dbReference type="InterPro" id="IPR036457">
    <property type="entry name" value="PPM-type-like_dom_sf"/>
</dbReference>
<evidence type="ECO:0000256" key="2">
    <source>
        <dbReference type="ARBA" id="ARBA00001946"/>
    </source>
</evidence>
<evidence type="ECO:0000256" key="4">
    <source>
        <dbReference type="ARBA" id="ARBA00006702"/>
    </source>
</evidence>
<dbReference type="SMART" id="SM00332">
    <property type="entry name" value="PP2Cc"/>
    <property type="match status" value="1"/>
</dbReference>
<proteinExistence type="inferred from homology"/>
<evidence type="ECO:0000256" key="10">
    <source>
        <dbReference type="ARBA" id="ARBA00022912"/>
    </source>
</evidence>
<evidence type="ECO:0000256" key="5">
    <source>
        <dbReference type="ARBA" id="ARBA00013081"/>
    </source>
</evidence>
<evidence type="ECO:0000256" key="21">
    <source>
        <dbReference type="SAM" id="Phobius"/>
    </source>
</evidence>
<protein>
    <recommendedName>
        <fullName evidence="17">Protein phosphatase 1L</fullName>
        <ecNumber evidence="5">3.1.3.16</ecNumber>
    </recommendedName>
    <alternativeName>
        <fullName evidence="18">Protein phosphatase 1-like</fullName>
    </alternativeName>
    <alternativeName>
        <fullName evidence="19">Protein phosphatase 2C isoform epsilon</fullName>
    </alternativeName>
</protein>
<dbReference type="GO" id="GO:0004722">
    <property type="term" value="F:protein serine/threonine phosphatase activity"/>
    <property type="evidence" value="ECO:0007669"/>
    <property type="project" value="UniProtKB-EC"/>
</dbReference>
<evidence type="ECO:0000256" key="16">
    <source>
        <dbReference type="ARBA" id="ARBA00059697"/>
    </source>
</evidence>
<evidence type="ECO:0000256" key="8">
    <source>
        <dbReference type="ARBA" id="ARBA00022801"/>
    </source>
</evidence>
<evidence type="ECO:0000256" key="1">
    <source>
        <dbReference type="ARBA" id="ARBA00001936"/>
    </source>
</evidence>
<evidence type="ECO:0000256" key="13">
    <source>
        <dbReference type="ARBA" id="ARBA00023211"/>
    </source>
</evidence>
<dbReference type="FunFam" id="3.60.40.10:FF:000017">
    <property type="entry name" value="phosphatase 1L isoform X1"/>
    <property type="match status" value="1"/>
</dbReference>
<comment type="similarity">
    <text evidence="4 20">Belongs to the PP2C family.</text>
</comment>
<gene>
    <name evidence="23" type="ORF">ACJMK2_018306</name>
</gene>
<evidence type="ECO:0000256" key="12">
    <source>
        <dbReference type="ARBA" id="ARBA00023136"/>
    </source>
</evidence>
<keyword evidence="8 20" id="KW-0378">Hydrolase</keyword>
<evidence type="ECO:0000256" key="11">
    <source>
        <dbReference type="ARBA" id="ARBA00022989"/>
    </source>
</evidence>
<evidence type="ECO:0000256" key="9">
    <source>
        <dbReference type="ARBA" id="ARBA00022842"/>
    </source>
</evidence>
<evidence type="ECO:0000256" key="17">
    <source>
        <dbReference type="ARBA" id="ARBA00070219"/>
    </source>
</evidence>
<dbReference type="GO" id="GO:0016020">
    <property type="term" value="C:membrane"/>
    <property type="evidence" value="ECO:0007669"/>
    <property type="project" value="UniProtKB-SubCell"/>
</dbReference>
<keyword evidence="12 21" id="KW-0472">Membrane</keyword>
<dbReference type="EC" id="3.1.3.16" evidence="5"/>
<keyword evidence="11 21" id="KW-1133">Transmembrane helix</keyword>
<evidence type="ECO:0000313" key="23">
    <source>
        <dbReference type="EMBL" id="KAL3847391.1"/>
    </source>
</evidence>
<dbReference type="CDD" id="cd00143">
    <property type="entry name" value="PP2Cc"/>
    <property type="match status" value="1"/>
</dbReference>
<comment type="subcellular location">
    <subcellularLocation>
        <location evidence="3">Membrane</location>
        <topology evidence="3">Single-pass type I membrane protein</topology>
    </subcellularLocation>
</comment>
<dbReference type="EMBL" id="JBJQND010000016">
    <property type="protein sequence ID" value="KAL3847391.1"/>
    <property type="molecule type" value="Genomic_DNA"/>
</dbReference>
<dbReference type="SMART" id="SM00331">
    <property type="entry name" value="PP2C_SIG"/>
    <property type="match status" value="1"/>
</dbReference>
<evidence type="ECO:0000313" key="24">
    <source>
        <dbReference type="Proteomes" id="UP001634394"/>
    </source>
</evidence>
<feature type="transmembrane region" description="Helical" evidence="21">
    <location>
        <begin position="14"/>
        <end position="34"/>
    </location>
</feature>
<evidence type="ECO:0000256" key="19">
    <source>
        <dbReference type="ARBA" id="ARBA00081433"/>
    </source>
</evidence>
<evidence type="ECO:0000259" key="22">
    <source>
        <dbReference type="PROSITE" id="PS51746"/>
    </source>
</evidence>
<comment type="cofactor">
    <cofactor evidence="2">
        <name>Mg(2+)</name>
        <dbReference type="ChEBI" id="CHEBI:18420"/>
    </cofactor>
</comment>
<dbReference type="AlphaFoldDB" id="A0ABD3UEP1"/>
<dbReference type="Gene3D" id="3.60.40.10">
    <property type="entry name" value="PPM-type phosphatase domain"/>
    <property type="match status" value="1"/>
</dbReference>
<reference evidence="23 24" key="1">
    <citation type="submission" date="2024-11" db="EMBL/GenBank/DDBJ databases">
        <title>Chromosome-level genome assembly of the freshwater bivalve Anodonta woodiana.</title>
        <authorList>
            <person name="Chen X."/>
        </authorList>
    </citation>
    <scope>NUCLEOTIDE SEQUENCE [LARGE SCALE GENOMIC DNA]</scope>
    <source>
        <strain evidence="23">MN2024</strain>
        <tissue evidence="23">Gills</tissue>
    </source>
</reference>
<feature type="domain" description="PPM-type phosphatase" evidence="22">
    <location>
        <begin position="83"/>
        <end position="340"/>
    </location>
</feature>
<keyword evidence="9" id="KW-0460">Magnesium</keyword>
<dbReference type="PROSITE" id="PS51746">
    <property type="entry name" value="PPM_2"/>
    <property type="match status" value="1"/>
</dbReference>
<evidence type="ECO:0000256" key="14">
    <source>
        <dbReference type="ARBA" id="ARBA00047761"/>
    </source>
</evidence>
<comment type="catalytic activity">
    <reaction evidence="15">
        <text>O-phospho-L-threonyl-[protein] + H2O = L-threonyl-[protein] + phosphate</text>
        <dbReference type="Rhea" id="RHEA:47004"/>
        <dbReference type="Rhea" id="RHEA-COMP:11060"/>
        <dbReference type="Rhea" id="RHEA-COMP:11605"/>
        <dbReference type="ChEBI" id="CHEBI:15377"/>
        <dbReference type="ChEBI" id="CHEBI:30013"/>
        <dbReference type="ChEBI" id="CHEBI:43474"/>
        <dbReference type="ChEBI" id="CHEBI:61977"/>
        <dbReference type="EC" id="3.1.3.16"/>
    </reaction>
</comment>
<comment type="function">
    <text evidence="16">Acts as a suppressor of the SAPK signaling pathways by associating with and dephosphorylating MAP3K7/TAK1 and MAP3K5, and by attenuating the association between MAP3K7/TAK1 and MAP2K4 or MAP2K6.</text>
</comment>
<comment type="caution">
    <text evidence="23">The sequence shown here is derived from an EMBL/GenBank/DDBJ whole genome shotgun (WGS) entry which is preliminary data.</text>
</comment>
<evidence type="ECO:0000256" key="6">
    <source>
        <dbReference type="ARBA" id="ARBA00022692"/>
    </source>
</evidence>
<keyword evidence="13" id="KW-0464">Manganese</keyword>
<dbReference type="GO" id="GO:0046872">
    <property type="term" value="F:metal ion binding"/>
    <property type="evidence" value="ECO:0007669"/>
    <property type="project" value="UniProtKB-KW"/>
</dbReference>
<evidence type="ECO:0000256" key="18">
    <source>
        <dbReference type="ARBA" id="ARBA00076684"/>
    </source>
</evidence>
<name>A0ABD3UEP1_SINWO</name>
<organism evidence="23 24">
    <name type="scientific">Sinanodonta woodiana</name>
    <name type="common">Chinese pond mussel</name>
    <name type="synonym">Anodonta woodiana</name>
    <dbReference type="NCBI Taxonomy" id="1069815"/>
    <lineage>
        <taxon>Eukaryota</taxon>
        <taxon>Metazoa</taxon>
        <taxon>Spiralia</taxon>
        <taxon>Lophotrochozoa</taxon>
        <taxon>Mollusca</taxon>
        <taxon>Bivalvia</taxon>
        <taxon>Autobranchia</taxon>
        <taxon>Heteroconchia</taxon>
        <taxon>Palaeoheterodonta</taxon>
        <taxon>Unionida</taxon>
        <taxon>Unionoidea</taxon>
        <taxon>Unionidae</taxon>
        <taxon>Unioninae</taxon>
        <taxon>Sinanodonta</taxon>
    </lineage>
</organism>
<evidence type="ECO:0000256" key="20">
    <source>
        <dbReference type="RuleBase" id="RU003465"/>
    </source>
</evidence>
<dbReference type="PANTHER" id="PTHR47992">
    <property type="entry name" value="PROTEIN PHOSPHATASE"/>
    <property type="match status" value="1"/>
</dbReference>
<comment type="catalytic activity">
    <reaction evidence="14">
        <text>O-phospho-L-seryl-[protein] + H2O = L-seryl-[protein] + phosphate</text>
        <dbReference type="Rhea" id="RHEA:20629"/>
        <dbReference type="Rhea" id="RHEA-COMP:9863"/>
        <dbReference type="Rhea" id="RHEA-COMP:11604"/>
        <dbReference type="ChEBI" id="CHEBI:15377"/>
        <dbReference type="ChEBI" id="CHEBI:29999"/>
        <dbReference type="ChEBI" id="CHEBI:43474"/>
        <dbReference type="ChEBI" id="CHEBI:83421"/>
        <dbReference type="EC" id="3.1.3.16"/>
    </reaction>
</comment>
<dbReference type="Proteomes" id="UP001634394">
    <property type="component" value="Unassembled WGS sequence"/>
</dbReference>
<evidence type="ECO:0000256" key="15">
    <source>
        <dbReference type="ARBA" id="ARBA00048336"/>
    </source>
</evidence>
<dbReference type="PROSITE" id="PS01032">
    <property type="entry name" value="PPM_1"/>
    <property type="match status" value="1"/>
</dbReference>